<dbReference type="CDD" id="cd00075">
    <property type="entry name" value="HATPase"/>
    <property type="match status" value="1"/>
</dbReference>
<dbReference type="Gene3D" id="3.30.565.10">
    <property type="entry name" value="Histidine kinase-like ATPase, C-terminal domain"/>
    <property type="match status" value="1"/>
</dbReference>
<dbReference type="Gene3D" id="1.10.287.130">
    <property type="match status" value="1"/>
</dbReference>
<evidence type="ECO:0000259" key="12">
    <source>
        <dbReference type="PROSITE" id="PS50110"/>
    </source>
</evidence>
<comment type="caution">
    <text evidence="13">The sequence shown here is derived from an EMBL/GenBank/DDBJ whole genome shotgun (WGS) entry which is preliminary data.</text>
</comment>
<dbReference type="SUPFAM" id="SSF46689">
    <property type="entry name" value="Homeodomain-like"/>
    <property type="match status" value="1"/>
</dbReference>
<reference evidence="13 14" key="2">
    <citation type="submission" date="2019-01" db="EMBL/GenBank/DDBJ databases">
        <title>Motilimonas pumilus sp. nov., isolated from the gut of sea cucumber (Apostichopus japonicus).</title>
        <authorList>
            <person name="Wang F.-Q."/>
            <person name="Ren L.-H."/>
            <person name="Lin Y.-W."/>
            <person name="Sun G.-H."/>
            <person name="Du Z.-J."/>
            <person name="Zhao J.-X."/>
            <person name="Liu X.-J."/>
            <person name="Liu L.-J."/>
        </authorList>
    </citation>
    <scope>NUCLEOTIDE SEQUENCE [LARGE SCALE GENOMIC DNA]</scope>
    <source>
        <strain evidence="13 14">PLHSC7-2</strain>
    </source>
</reference>
<dbReference type="CDD" id="cd00082">
    <property type="entry name" value="HisKA"/>
    <property type="match status" value="1"/>
</dbReference>
<evidence type="ECO:0000256" key="2">
    <source>
        <dbReference type="ARBA" id="ARBA00012438"/>
    </source>
</evidence>
<dbReference type="PRINTS" id="PR00344">
    <property type="entry name" value="BCTRLSENSOR"/>
</dbReference>
<accession>A0A418YBD7</accession>
<protein>
    <recommendedName>
        <fullName evidence="2">histidine kinase</fullName>
        <ecNumber evidence="2">2.7.13.3</ecNumber>
    </recommendedName>
</protein>
<dbReference type="SUPFAM" id="SSF52172">
    <property type="entry name" value="CheY-like"/>
    <property type="match status" value="1"/>
</dbReference>
<keyword evidence="6" id="KW-0804">Transcription</keyword>
<keyword evidence="5" id="KW-0238">DNA-binding</keyword>
<evidence type="ECO:0000256" key="7">
    <source>
        <dbReference type="PROSITE-ProRule" id="PRU00169"/>
    </source>
</evidence>
<evidence type="ECO:0000313" key="14">
    <source>
        <dbReference type="Proteomes" id="UP000283255"/>
    </source>
</evidence>
<proteinExistence type="predicted"/>
<comment type="catalytic activity">
    <reaction evidence="1">
        <text>ATP + protein L-histidine = ADP + protein N-phospho-L-histidine.</text>
        <dbReference type="EC" id="2.7.13.3"/>
    </reaction>
</comment>
<gene>
    <name evidence="13" type="ORF">D1Z90_16220</name>
</gene>
<evidence type="ECO:0000256" key="4">
    <source>
        <dbReference type="ARBA" id="ARBA00023015"/>
    </source>
</evidence>
<keyword evidence="14" id="KW-1185">Reference proteome</keyword>
<reference evidence="13 14" key="1">
    <citation type="submission" date="2018-09" db="EMBL/GenBank/DDBJ databases">
        <authorList>
            <person name="Wang F."/>
        </authorList>
    </citation>
    <scope>NUCLEOTIDE SEQUENCE [LARGE SCALE GENOMIC DNA]</scope>
    <source>
        <strain evidence="13 14">PLHSC7-2</strain>
    </source>
</reference>
<dbReference type="Proteomes" id="UP000283255">
    <property type="component" value="Unassembled WGS sequence"/>
</dbReference>
<dbReference type="PROSITE" id="PS01124">
    <property type="entry name" value="HTH_ARAC_FAMILY_2"/>
    <property type="match status" value="1"/>
</dbReference>
<dbReference type="InterPro" id="IPR015943">
    <property type="entry name" value="WD40/YVTN_repeat-like_dom_sf"/>
</dbReference>
<dbReference type="PROSITE" id="PS00041">
    <property type="entry name" value="HTH_ARAC_FAMILY_1"/>
    <property type="match status" value="1"/>
</dbReference>
<organism evidence="13 14">
    <name type="scientific">Motilimonas pumila</name>
    <dbReference type="NCBI Taxonomy" id="2303987"/>
    <lineage>
        <taxon>Bacteria</taxon>
        <taxon>Pseudomonadati</taxon>
        <taxon>Pseudomonadota</taxon>
        <taxon>Gammaproteobacteria</taxon>
        <taxon>Alteromonadales</taxon>
        <taxon>Alteromonadales genera incertae sedis</taxon>
        <taxon>Motilimonas</taxon>
    </lineage>
</organism>
<dbReference type="PANTHER" id="PTHR43547:SF2">
    <property type="entry name" value="HYBRID SIGNAL TRANSDUCTION HISTIDINE KINASE C"/>
    <property type="match status" value="1"/>
</dbReference>
<dbReference type="PROSITE" id="PS50109">
    <property type="entry name" value="HIS_KIN"/>
    <property type="match status" value="1"/>
</dbReference>
<keyword evidence="4" id="KW-0805">Transcription regulation</keyword>
<evidence type="ECO:0000256" key="6">
    <source>
        <dbReference type="ARBA" id="ARBA00023163"/>
    </source>
</evidence>
<evidence type="ECO:0000313" key="13">
    <source>
        <dbReference type="EMBL" id="RJG40300.1"/>
    </source>
</evidence>
<dbReference type="InterPro" id="IPR001789">
    <property type="entry name" value="Sig_transdc_resp-reg_receiver"/>
</dbReference>
<dbReference type="InterPro" id="IPR003661">
    <property type="entry name" value="HisK_dim/P_dom"/>
</dbReference>
<evidence type="ECO:0000256" key="5">
    <source>
        <dbReference type="ARBA" id="ARBA00023125"/>
    </source>
</evidence>
<dbReference type="InterPro" id="IPR018062">
    <property type="entry name" value="HTH_AraC-typ_CS"/>
</dbReference>
<dbReference type="EC" id="2.7.13.3" evidence="2"/>
<evidence type="ECO:0000259" key="11">
    <source>
        <dbReference type="PROSITE" id="PS50109"/>
    </source>
</evidence>
<dbReference type="GO" id="GO:0000155">
    <property type="term" value="F:phosphorelay sensor kinase activity"/>
    <property type="evidence" value="ECO:0007669"/>
    <property type="project" value="InterPro"/>
</dbReference>
<keyword evidence="8" id="KW-0812">Transmembrane</keyword>
<keyword evidence="13" id="KW-0418">Kinase</keyword>
<dbReference type="InterPro" id="IPR011006">
    <property type="entry name" value="CheY-like_superfamily"/>
</dbReference>
<dbReference type="Pfam" id="PF07494">
    <property type="entry name" value="Reg_prop"/>
    <property type="match status" value="1"/>
</dbReference>
<keyword evidence="13" id="KW-0808">Transferase</keyword>
<dbReference type="InterPro" id="IPR005467">
    <property type="entry name" value="His_kinase_dom"/>
</dbReference>
<evidence type="ECO:0000256" key="8">
    <source>
        <dbReference type="SAM" id="Phobius"/>
    </source>
</evidence>
<keyword evidence="9" id="KW-0732">Signal</keyword>
<dbReference type="Gene3D" id="2.130.10.10">
    <property type="entry name" value="YVTN repeat-like/Quinoprotein amine dehydrogenase"/>
    <property type="match status" value="2"/>
</dbReference>
<dbReference type="InterPro" id="IPR009057">
    <property type="entry name" value="Homeodomain-like_sf"/>
</dbReference>
<dbReference type="Pfam" id="PF00512">
    <property type="entry name" value="HisKA"/>
    <property type="match status" value="1"/>
</dbReference>
<keyword evidence="8" id="KW-0472">Membrane</keyword>
<dbReference type="Pfam" id="PF12833">
    <property type="entry name" value="HTH_18"/>
    <property type="match status" value="1"/>
</dbReference>
<dbReference type="CDD" id="cd00156">
    <property type="entry name" value="REC"/>
    <property type="match status" value="1"/>
</dbReference>
<dbReference type="InterPro" id="IPR036097">
    <property type="entry name" value="HisK_dim/P_sf"/>
</dbReference>
<keyword evidence="3 7" id="KW-0597">Phosphoprotein</keyword>
<dbReference type="Pfam" id="PF02518">
    <property type="entry name" value="HATPase_c"/>
    <property type="match status" value="1"/>
</dbReference>
<evidence type="ECO:0000256" key="1">
    <source>
        <dbReference type="ARBA" id="ARBA00000085"/>
    </source>
</evidence>
<dbReference type="InterPro" id="IPR018060">
    <property type="entry name" value="HTH_AraC"/>
</dbReference>
<evidence type="ECO:0000259" key="10">
    <source>
        <dbReference type="PROSITE" id="PS01124"/>
    </source>
</evidence>
<dbReference type="EMBL" id="QZCH01000025">
    <property type="protein sequence ID" value="RJG40300.1"/>
    <property type="molecule type" value="Genomic_DNA"/>
</dbReference>
<feature type="chain" id="PRO_5019583100" description="histidine kinase" evidence="9">
    <location>
        <begin position="23"/>
        <end position="1342"/>
    </location>
</feature>
<dbReference type="SUPFAM" id="SSF55874">
    <property type="entry name" value="ATPase domain of HSP90 chaperone/DNA topoisomerase II/histidine kinase"/>
    <property type="match status" value="1"/>
</dbReference>
<dbReference type="PROSITE" id="PS50110">
    <property type="entry name" value="RESPONSE_REGULATORY"/>
    <property type="match status" value="1"/>
</dbReference>
<dbReference type="OrthoDB" id="9772100at2"/>
<evidence type="ECO:0000256" key="3">
    <source>
        <dbReference type="ARBA" id="ARBA00022553"/>
    </source>
</evidence>
<dbReference type="InterPro" id="IPR036890">
    <property type="entry name" value="HATPase_C_sf"/>
</dbReference>
<dbReference type="SMART" id="SM00387">
    <property type="entry name" value="HATPase_c"/>
    <property type="match status" value="1"/>
</dbReference>
<feature type="signal peptide" evidence="9">
    <location>
        <begin position="1"/>
        <end position="22"/>
    </location>
</feature>
<dbReference type="Gene3D" id="2.60.40.10">
    <property type="entry name" value="Immunoglobulins"/>
    <property type="match status" value="1"/>
</dbReference>
<dbReference type="Gene3D" id="3.40.50.2300">
    <property type="match status" value="1"/>
</dbReference>
<dbReference type="SMART" id="SM00448">
    <property type="entry name" value="REC"/>
    <property type="match status" value="1"/>
</dbReference>
<feature type="domain" description="HTH araC/xylS-type" evidence="10">
    <location>
        <begin position="1232"/>
        <end position="1330"/>
    </location>
</feature>
<dbReference type="Gene3D" id="1.10.10.60">
    <property type="entry name" value="Homeodomain-like"/>
    <property type="match status" value="1"/>
</dbReference>
<dbReference type="Pfam" id="PF00072">
    <property type="entry name" value="Response_reg"/>
    <property type="match status" value="1"/>
</dbReference>
<feature type="domain" description="Histidine kinase" evidence="11">
    <location>
        <begin position="832"/>
        <end position="1042"/>
    </location>
</feature>
<dbReference type="InterPro" id="IPR013783">
    <property type="entry name" value="Ig-like_fold"/>
</dbReference>
<sequence>MNSFTFLKLCVGCFFLALNCQASQLHFSHVSLPQGLSQVSVNDISQDAQGFMWFATQEGLNRFDGQQFRYFKPNTEQSLSLSSPFIWRIGHQRETFSLVTANGIDHFSLPQMKVIQSQKENVIDNASHYVMYKDLLVADGTDWLAGQAGVVKLDSAGKVTVFPLSHSAQGAQLTGLALARDAQQGLWVSTQQGVFYKAKASRHFHPILAEPVGRQHVTALAQQGGHIWLATAQSLYVFGSNQSLKQHFLLADLGVQAPIQTVLQDSFGDVWLGTSKGLYRLDTTTAKAQRIYLDERQRPVIVSALFEDKQANLWIGTQTQGAYKLAASARYLRLVSDQQGLTDNIVMAVVPQQGSQALLFTGSGGMNRLSSDGRVTLAMPLQNSVGNNLGIIIDAIEYQQHIWLAGDFGIARVKLDGTDLTAFPVSLRNGEQEKFVSQIFNNDQGLWAFGLSAGLLKFDEGSQSFKPHRVNKSRQDKVFLGHVIRAIVHQDDIYLATRDHQLLQLNTLSWQVNTLPLQDSQGQALPLEGVYDLLLDREVAQLWIAARSGLYRYDLVAHQIQKIEQQKGAPEHIFYQVKQDNAGFIWTASGPHLLRIDPRDLSISRFDAAQGMAMQEFNAQASALLANGQLVMGGIDGALVFHPEQLASTQLQGQASITEIEVKQASSAHQGEYEWQRRSVALTDNRSAEDLRLASDAGIRLHFSDFSFAGNSAYRYQLLPQDNNWNYLKLGQQEVTFQRLAPGRHEFILQSQRVGSSWQHAAGFQFYITPKFYQTWWFKLTGVMALVLLLLLAVMYRTARLSQRNRMLAAMVEQRTEEVQGMLAQRTRLFSNVSHEFRTPLSLILAPLTDALNEQSNHLPSEQIMMMKRNATRLLAMTDKLLRLTQLKPVSERHSCSVDEVIKLAQLQYQDLAEHNDCGLVLSGPKGLWVACGSEDLQLILFNLLSNAIKYSSGGGAVKVTWLSQAGTFRCKVEDQGDGLTDEQMRLIFEPFFRAAGSHSATGSGLGLTLVKETLQVLSGEITVTSALGEGTCFAISLPLTQACEEQAGRPLCQALSQESEPLPETNKQAPTCDIDTAPILLVVEDNPELAQYLAQSLSDSFKCILAYDGLTALQLANEQVPDVILSDWYVPELNGLQLCQQLKESPQTCHIPVVLLTANACEKARNQALQHQVTDVIFKPFDLPVLKLKLQNLAELMRSYASLQGQQHTGRAAHLAGSGTPLLDKDIQLLDKLANLLEARSADSEFNVGDLADALYMSNKQLQRKVKALTGLTPNEMLREQRLTLAQQHLMDGASMAQVAQLSGFNSQSYFTTLYKNRYGVTPKKAQSQLLKTQASQQNSA</sequence>
<feature type="transmembrane region" description="Helical" evidence="8">
    <location>
        <begin position="776"/>
        <end position="796"/>
    </location>
</feature>
<dbReference type="SUPFAM" id="SSF63829">
    <property type="entry name" value="Calcium-dependent phosphotriesterase"/>
    <property type="match status" value="1"/>
</dbReference>
<dbReference type="SMART" id="SM00388">
    <property type="entry name" value="HisKA"/>
    <property type="match status" value="1"/>
</dbReference>
<evidence type="ECO:0000256" key="9">
    <source>
        <dbReference type="SAM" id="SignalP"/>
    </source>
</evidence>
<dbReference type="InterPro" id="IPR004358">
    <property type="entry name" value="Sig_transdc_His_kin-like_C"/>
</dbReference>
<dbReference type="GO" id="GO:0003700">
    <property type="term" value="F:DNA-binding transcription factor activity"/>
    <property type="evidence" value="ECO:0007669"/>
    <property type="project" value="InterPro"/>
</dbReference>
<dbReference type="GO" id="GO:0043565">
    <property type="term" value="F:sequence-specific DNA binding"/>
    <property type="evidence" value="ECO:0007669"/>
    <property type="project" value="InterPro"/>
</dbReference>
<dbReference type="RefSeq" id="WP_119911849.1">
    <property type="nucleotide sequence ID" value="NZ_QZCH01000025.1"/>
</dbReference>
<dbReference type="SMART" id="SM00342">
    <property type="entry name" value="HTH_ARAC"/>
    <property type="match status" value="1"/>
</dbReference>
<feature type="modified residue" description="4-aspartylphosphate" evidence="7">
    <location>
        <position position="1128"/>
    </location>
</feature>
<dbReference type="SUPFAM" id="SSF47384">
    <property type="entry name" value="Homodimeric domain of signal transducing histidine kinase"/>
    <property type="match status" value="1"/>
</dbReference>
<dbReference type="PANTHER" id="PTHR43547">
    <property type="entry name" value="TWO-COMPONENT HISTIDINE KINASE"/>
    <property type="match status" value="1"/>
</dbReference>
<dbReference type="InterPro" id="IPR003594">
    <property type="entry name" value="HATPase_dom"/>
</dbReference>
<name>A0A418YBD7_9GAMM</name>
<keyword evidence="8" id="KW-1133">Transmembrane helix</keyword>
<feature type="domain" description="Response regulatory" evidence="12">
    <location>
        <begin position="1080"/>
        <end position="1195"/>
    </location>
</feature>
<dbReference type="InterPro" id="IPR011110">
    <property type="entry name" value="Reg_prop"/>
</dbReference>